<dbReference type="Pfam" id="PF09861">
    <property type="entry name" value="Lar_N"/>
    <property type="match status" value="1"/>
</dbReference>
<name>A0A285GZY2_9FIRM</name>
<keyword evidence="3" id="KW-1185">Reference proteome</keyword>
<dbReference type="OrthoDB" id="9770545at2"/>
<evidence type="ECO:0000259" key="1">
    <source>
        <dbReference type="Pfam" id="PF09861"/>
    </source>
</evidence>
<dbReference type="PANTHER" id="PTHR33171">
    <property type="entry name" value="LAR_N DOMAIN-CONTAINING PROTEIN"/>
    <property type="match status" value="1"/>
</dbReference>
<dbReference type="AlphaFoldDB" id="A0A285GZY2"/>
<evidence type="ECO:0000313" key="3">
    <source>
        <dbReference type="Proteomes" id="UP000219573"/>
    </source>
</evidence>
<dbReference type="Gene3D" id="3.90.226.30">
    <property type="match status" value="1"/>
</dbReference>
<dbReference type="EMBL" id="OBDZ01000012">
    <property type="protein sequence ID" value="SNY29082.1"/>
    <property type="molecule type" value="Genomic_DNA"/>
</dbReference>
<dbReference type="InterPro" id="IPR048068">
    <property type="entry name" value="LarA-like"/>
</dbReference>
<proteinExistence type="predicted"/>
<dbReference type="RefSeq" id="WP_097017888.1">
    <property type="nucleotide sequence ID" value="NZ_OBDZ01000012.1"/>
</dbReference>
<organism evidence="2 3">
    <name type="scientific">Orenia metallireducens</name>
    <dbReference type="NCBI Taxonomy" id="1413210"/>
    <lineage>
        <taxon>Bacteria</taxon>
        <taxon>Bacillati</taxon>
        <taxon>Bacillota</taxon>
        <taxon>Clostridia</taxon>
        <taxon>Halanaerobiales</taxon>
        <taxon>Halobacteroidaceae</taxon>
        <taxon>Orenia</taxon>
    </lineage>
</organism>
<dbReference type="Proteomes" id="UP000219573">
    <property type="component" value="Unassembled WGS sequence"/>
</dbReference>
<feature type="domain" description="LarA-like N-terminal" evidence="1">
    <location>
        <begin position="28"/>
        <end position="181"/>
    </location>
</feature>
<protein>
    <submittedName>
        <fullName evidence="2">Nickel-dependent lactate racemase</fullName>
    </submittedName>
</protein>
<dbReference type="InterPro" id="IPR043166">
    <property type="entry name" value="LarA-like_C"/>
</dbReference>
<accession>A0A285GZY2</accession>
<reference evidence="3" key="1">
    <citation type="submission" date="2017-09" db="EMBL/GenBank/DDBJ databases">
        <authorList>
            <person name="Varghese N."/>
            <person name="Submissions S."/>
        </authorList>
    </citation>
    <scope>NUCLEOTIDE SEQUENCE [LARGE SCALE GENOMIC DNA]</scope>
    <source>
        <strain evidence="3">MSL47</strain>
    </source>
</reference>
<sequence length="425" mass="47695">MENLFLKANPGEFLTTKEKEELIERFVSSISKDVKKILLLPPDSTRKHAGIGELIRILYSKLPDKQIEIMPALGTHSPMSTEQLIDMFGEKIPLDRYLVHNWREDTVTVGVIPGAYVSEVSEGIVTEDIEVKINYRLVSGEYDLIISVGQVLPHAVIGMSNYSKNIFVGCGGEEMINQSHFIGGAYGLERFLGQDHSPVRKLFDYGEERLLKDIPLTYILTANTLDIQADTGITGMLGIFIGKERGIFEEALKLSQENNITYLEKPLKKVVVYLGAKFKSTWLANKAIYRTRMALADGGQLIIIAPGLKEFGEDKGIDSIIRKYGYSGKEATLIALENNEDLQEYRSAVGHLIRGSSDGRFEVTYACKQLSQEEIEGVNYNYMPLDEALVTYKPEKLTYGYNTLDNGEEVFFIDNPTTGLWIYEG</sequence>
<gene>
    <name evidence="2" type="ORF">SAMN06265827_112106</name>
</gene>
<dbReference type="InterPro" id="IPR018657">
    <property type="entry name" value="LarA-like_N"/>
</dbReference>
<dbReference type="GO" id="GO:0050043">
    <property type="term" value="F:lactate racemase activity"/>
    <property type="evidence" value="ECO:0007669"/>
    <property type="project" value="InterPro"/>
</dbReference>
<dbReference type="Gene3D" id="3.40.50.11440">
    <property type="match status" value="1"/>
</dbReference>
<dbReference type="PANTHER" id="PTHR33171:SF17">
    <property type="entry name" value="LARA-LIKE N-TERMINAL DOMAIN-CONTAINING PROTEIN"/>
    <property type="match status" value="1"/>
</dbReference>
<evidence type="ECO:0000313" key="2">
    <source>
        <dbReference type="EMBL" id="SNY29082.1"/>
    </source>
</evidence>